<feature type="domain" description="Ricin B lectin" evidence="18">
    <location>
        <begin position="91"/>
        <end position="209"/>
    </location>
</feature>
<dbReference type="GO" id="GO:0000139">
    <property type="term" value="C:Golgi membrane"/>
    <property type="evidence" value="ECO:0007669"/>
    <property type="project" value="UniProtKB-SubCell"/>
</dbReference>
<dbReference type="InterPro" id="IPR000772">
    <property type="entry name" value="Ricin_B_lectin"/>
</dbReference>
<keyword evidence="10" id="KW-0735">Signal-anchor</keyword>
<dbReference type="InterPro" id="IPR035992">
    <property type="entry name" value="Ricin_B-like_lectins"/>
</dbReference>
<name>A0A3S3PBD5_9ACAR</name>
<dbReference type="GO" id="GO:0004653">
    <property type="term" value="F:polypeptide N-acetylgalactosaminyltransferase activity"/>
    <property type="evidence" value="ECO:0007669"/>
    <property type="project" value="TreeGrafter"/>
</dbReference>
<comment type="caution">
    <text evidence="20">The sequence shown here is derived from an EMBL/GenBank/DDBJ whole genome shotgun (WGS) entry which is preliminary data.</text>
</comment>
<keyword evidence="12" id="KW-0333">Golgi apparatus</keyword>
<evidence type="ECO:0000256" key="8">
    <source>
        <dbReference type="ARBA" id="ARBA00022723"/>
    </source>
</evidence>
<evidence type="ECO:0000256" key="12">
    <source>
        <dbReference type="ARBA" id="ARBA00023034"/>
    </source>
</evidence>
<evidence type="ECO:0000256" key="11">
    <source>
        <dbReference type="ARBA" id="ARBA00022989"/>
    </source>
</evidence>
<evidence type="ECO:0000313" key="19">
    <source>
        <dbReference type="EMBL" id="RWS11169.1"/>
    </source>
</evidence>
<dbReference type="SUPFAM" id="SSF50370">
    <property type="entry name" value="Ricin B-like lectins"/>
    <property type="match status" value="1"/>
</dbReference>
<dbReference type="Gene3D" id="3.90.550.10">
    <property type="entry name" value="Spore Coat Polysaccharide Biosynthesis Protein SpsA, Chain A"/>
    <property type="match status" value="1"/>
</dbReference>
<protein>
    <recommendedName>
        <fullName evidence="17">Protein-UDP acetylgalactosaminyltransferase 7</fullName>
    </recommendedName>
    <alternativeName>
        <fullName evidence="16">UDP-GalNAc:polypeptide N-acetylgalactosaminyltransferase 7</fullName>
    </alternativeName>
</protein>
<keyword evidence="11" id="KW-1133">Transmembrane helix</keyword>
<evidence type="ECO:0000313" key="21">
    <source>
        <dbReference type="Proteomes" id="UP000285301"/>
    </source>
</evidence>
<evidence type="ECO:0000256" key="9">
    <source>
        <dbReference type="ARBA" id="ARBA00022734"/>
    </source>
</evidence>
<proteinExistence type="inferred from homology"/>
<reference evidence="20 21" key="1">
    <citation type="journal article" date="2018" name="Gigascience">
        <title>Genomes of trombidid mites reveal novel predicted allergens and laterally-transferred genes associated with secondary metabolism.</title>
        <authorList>
            <person name="Dong X."/>
            <person name="Chaisiri K."/>
            <person name="Xia D."/>
            <person name="Armstrong S.D."/>
            <person name="Fang Y."/>
            <person name="Donnelly M.J."/>
            <person name="Kadowaki T."/>
            <person name="McGarry J.W."/>
            <person name="Darby A.C."/>
            <person name="Makepeace B.L."/>
        </authorList>
    </citation>
    <scope>NUCLEOTIDE SEQUENCE [LARGE SCALE GENOMIC DNA]</scope>
    <source>
        <strain evidence="20">UoL-WK</strain>
    </source>
</reference>
<comment type="cofactor">
    <cofactor evidence="1">
        <name>Mn(2+)</name>
        <dbReference type="ChEBI" id="CHEBI:29035"/>
    </cofactor>
</comment>
<evidence type="ECO:0000256" key="16">
    <source>
        <dbReference type="ARBA" id="ARBA00044237"/>
    </source>
</evidence>
<dbReference type="InterPro" id="IPR029044">
    <property type="entry name" value="Nucleotide-diphossugar_trans"/>
</dbReference>
<sequence>MPYSFGALKSKRNGSLIITNYKRVIETWWDDEYKEYFYTREPLARYYYAGDYSKQIELKKRLKCKSFDWFMTNVASDVYKHFPKLPPNLFWGEVRNLKSEECLDTGSAQPPHTVHSSYCHSHGGNQLFRLNAKGQLGVGERCIDASTDKMILIHCKLGTVDGPWKYDKKTKRMIHKKLNMCLQQRDDGAIHLTECNDDMTDTRQQWKWRQIRPK</sequence>
<accession>A0A3S3PBD5</accession>
<dbReference type="AlphaFoldDB" id="A0A3S3PBD5"/>
<evidence type="ECO:0000256" key="7">
    <source>
        <dbReference type="ARBA" id="ARBA00022692"/>
    </source>
</evidence>
<dbReference type="CDD" id="cd23437">
    <property type="entry name" value="beta-trefoil_Ricin_GALNT7"/>
    <property type="match status" value="1"/>
</dbReference>
<dbReference type="SMART" id="SM00458">
    <property type="entry name" value="RICIN"/>
    <property type="match status" value="1"/>
</dbReference>
<keyword evidence="7" id="KW-0812">Transmembrane</keyword>
<evidence type="ECO:0000256" key="10">
    <source>
        <dbReference type="ARBA" id="ARBA00022968"/>
    </source>
</evidence>
<gene>
    <name evidence="20" type="ORF">B4U79_05959</name>
    <name evidence="19" type="ORF">B4U79_06942</name>
</gene>
<keyword evidence="14" id="KW-1015">Disulfide bond</keyword>
<evidence type="ECO:0000256" key="6">
    <source>
        <dbReference type="ARBA" id="ARBA00022679"/>
    </source>
</evidence>
<dbReference type="GO" id="GO:0030246">
    <property type="term" value="F:carbohydrate binding"/>
    <property type="evidence" value="ECO:0007669"/>
    <property type="project" value="UniProtKB-KW"/>
</dbReference>
<keyword evidence="8" id="KW-0479">Metal-binding</keyword>
<evidence type="ECO:0000259" key="18">
    <source>
        <dbReference type="SMART" id="SM00458"/>
    </source>
</evidence>
<evidence type="ECO:0000256" key="15">
    <source>
        <dbReference type="ARBA" id="ARBA00023211"/>
    </source>
</evidence>
<evidence type="ECO:0000256" key="1">
    <source>
        <dbReference type="ARBA" id="ARBA00001936"/>
    </source>
</evidence>
<dbReference type="Gene3D" id="2.80.10.50">
    <property type="match status" value="1"/>
</dbReference>
<comment type="similarity">
    <text evidence="4">Belongs to the glycosyltransferase 2 family. GalNAc-T subfamily.</text>
</comment>
<dbReference type="GO" id="GO:0006493">
    <property type="term" value="P:protein O-linked glycosylation"/>
    <property type="evidence" value="ECO:0007669"/>
    <property type="project" value="TreeGrafter"/>
</dbReference>
<keyword evidence="5" id="KW-0328">Glycosyltransferase</keyword>
<evidence type="ECO:0000256" key="2">
    <source>
        <dbReference type="ARBA" id="ARBA00004323"/>
    </source>
</evidence>
<evidence type="ECO:0000256" key="17">
    <source>
        <dbReference type="ARBA" id="ARBA00044259"/>
    </source>
</evidence>
<dbReference type="GO" id="GO:0046872">
    <property type="term" value="F:metal ion binding"/>
    <property type="evidence" value="ECO:0007669"/>
    <property type="project" value="UniProtKB-KW"/>
</dbReference>
<dbReference type="PROSITE" id="PS50231">
    <property type="entry name" value="RICIN_B_LECTIN"/>
    <property type="match status" value="1"/>
</dbReference>
<comment type="subcellular location">
    <subcellularLocation>
        <location evidence="2">Golgi apparatus membrane</location>
        <topology evidence="2">Single-pass type II membrane protein</topology>
    </subcellularLocation>
</comment>
<evidence type="ECO:0000256" key="13">
    <source>
        <dbReference type="ARBA" id="ARBA00023136"/>
    </source>
</evidence>
<keyword evidence="9" id="KW-0430">Lectin</keyword>
<dbReference type="EMBL" id="NCKU01001530">
    <property type="protein sequence ID" value="RWS11888.1"/>
    <property type="molecule type" value="Genomic_DNA"/>
</dbReference>
<dbReference type="PANTHER" id="PTHR11675">
    <property type="entry name" value="N-ACETYLGALACTOSAMINYLTRANSFERASE"/>
    <property type="match status" value="1"/>
</dbReference>
<keyword evidence="15" id="KW-0464">Manganese</keyword>
<evidence type="ECO:0000313" key="20">
    <source>
        <dbReference type="EMBL" id="RWS11888.1"/>
    </source>
</evidence>
<keyword evidence="6" id="KW-0808">Transferase</keyword>
<dbReference type="Pfam" id="PF00652">
    <property type="entry name" value="Ricin_B_lectin"/>
    <property type="match status" value="1"/>
</dbReference>
<evidence type="ECO:0000256" key="14">
    <source>
        <dbReference type="ARBA" id="ARBA00023157"/>
    </source>
</evidence>
<dbReference type="STRING" id="1965070.A0A3S3PBD5"/>
<keyword evidence="21" id="KW-1185">Reference proteome</keyword>
<dbReference type="OrthoDB" id="6072411at2759"/>
<comment type="pathway">
    <text evidence="3">Protein modification; protein glycosylation.</text>
</comment>
<reference evidence="20" key="2">
    <citation type="submission" date="2018-11" db="EMBL/GenBank/DDBJ databases">
        <title>Trombidioid mite genomics.</title>
        <authorList>
            <person name="Dong X."/>
        </authorList>
    </citation>
    <scope>NUCLEOTIDE SEQUENCE</scope>
    <source>
        <strain evidence="20">UoL-WK</strain>
    </source>
</reference>
<dbReference type="FunFam" id="2.80.10.50:FF:000019">
    <property type="entry name" value="Polypeptide N-acetylgalactosaminyltransferase"/>
    <property type="match status" value="1"/>
</dbReference>
<dbReference type="Proteomes" id="UP000285301">
    <property type="component" value="Unassembled WGS sequence"/>
</dbReference>
<evidence type="ECO:0000256" key="4">
    <source>
        <dbReference type="ARBA" id="ARBA00005680"/>
    </source>
</evidence>
<dbReference type="EMBL" id="NCKU01001816">
    <property type="protein sequence ID" value="RWS11169.1"/>
    <property type="molecule type" value="Genomic_DNA"/>
</dbReference>
<evidence type="ECO:0000256" key="5">
    <source>
        <dbReference type="ARBA" id="ARBA00022676"/>
    </source>
</evidence>
<dbReference type="PANTHER" id="PTHR11675:SF68">
    <property type="entry name" value="N-ACETYLGALACTOSAMINYLTRANSFERASE 7"/>
    <property type="match status" value="1"/>
</dbReference>
<organism evidence="20 21">
    <name type="scientific">Dinothrombium tinctorium</name>
    <dbReference type="NCBI Taxonomy" id="1965070"/>
    <lineage>
        <taxon>Eukaryota</taxon>
        <taxon>Metazoa</taxon>
        <taxon>Ecdysozoa</taxon>
        <taxon>Arthropoda</taxon>
        <taxon>Chelicerata</taxon>
        <taxon>Arachnida</taxon>
        <taxon>Acari</taxon>
        <taxon>Acariformes</taxon>
        <taxon>Trombidiformes</taxon>
        <taxon>Prostigmata</taxon>
        <taxon>Anystina</taxon>
        <taxon>Parasitengona</taxon>
        <taxon>Trombidioidea</taxon>
        <taxon>Trombidiidae</taxon>
        <taxon>Dinothrombium</taxon>
    </lineage>
</organism>
<keyword evidence="13" id="KW-0472">Membrane</keyword>
<evidence type="ECO:0000256" key="3">
    <source>
        <dbReference type="ARBA" id="ARBA00004922"/>
    </source>
</evidence>